<dbReference type="RefSeq" id="WP_146682162.1">
    <property type="nucleotide sequence ID" value="NZ_CP019646.1"/>
</dbReference>
<dbReference type="PANTHER" id="PTHR42535">
    <property type="entry name" value="OOKINETE PROTEIN, PUTATIVE-RELATED"/>
    <property type="match status" value="1"/>
</dbReference>
<dbReference type="SUPFAM" id="SSF49899">
    <property type="entry name" value="Concanavalin A-like lectins/glucanases"/>
    <property type="match status" value="2"/>
</dbReference>
<reference evidence="3" key="1">
    <citation type="submission" date="2017-02" db="EMBL/GenBank/DDBJ databases">
        <title>Comparative genomics and description of representatives of a novel lineage of planctomycetes thriving in anoxic sediments.</title>
        <authorList>
            <person name="Spring S."/>
            <person name="Bunk B."/>
            <person name="Sproer C."/>
        </authorList>
    </citation>
    <scope>NUCLEOTIDE SEQUENCE [LARGE SCALE GENOMIC DNA]</scope>
    <source>
        <strain evidence="3">SM-Chi-D1</strain>
    </source>
</reference>
<dbReference type="EMBL" id="CP019646">
    <property type="protein sequence ID" value="AQQ69857.1"/>
    <property type="molecule type" value="Genomic_DNA"/>
</dbReference>
<protein>
    <recommendedName>
        <fullName evidence="4">LamG-like jellyroll fold domain-containing protein</fullName>
    </recommendedName>
</protein>
<dbReference type="STRING" id="1851148.SMSP2_00191"/>
<dbReference type="AlphaFoldDB" id="A0A1Q2MC58"/>
<evidence type="ECO:0000256" key="1">
    <source>
        <dbReference type="SAM" id="SignalP"/>
    </source>
</evidence>
<dbReference type="Proteomes" id="UP000188181">
    <property type="component" value="Chromosome"/>
</dbReference>
<dbReference type="Gene3D" id="2.60.120.200">
    <property type="match status" value="2"/>
</dbReference>
<dbReference type="OrthoDB" id="2476785at2"/>
<gene>
    <name evidence="2" type="ORF">SMSP2_00191</name>
</gene>
<evidence type="ECO:0000313" key="3">
    <source>
        <dbReference type="Proteomes" id="UP000188181"/>
    </source>
</evidence>
<dbReference type="Gene3D" id="2.60.120.260">
    <property type="entry name" value="Galactose-binding domain-like"/>
    <property type="match status" value="1"/>
</dbReference>
<keyword evidence="1" id="KW-0732">Signal</keyword>
<feature type="signal peptide" evidence="1">
    <location>
        <begin position="1"/>
        <end position="18"/>
    </location>
</feature>
<evidence type="ECO:0000313" key="2">
    <source>
        <dbReference type="EMBL" id="AQQ69857.1"/>
    </source>
</evidence>
<dbReference type="PANTHER" id="PTHR42535:SF2">
    <property type="entry name" value="CHROMOSOME UNDETERMINED SCAFFOLD_146, WHOLE GENOME SHOTGUN SEQUENCE"/>
    <property type="match status" value="1"/>
</dbReference>
<proteinExistence type="predicted"/>
<dbReference type="InterPro" id="IPR013320">
    <property type="entry name" value="ConA-like_dom_sf"/>
</dbReference>
<organism evidence="2 3">
    <name type="scientific">Limihaloglobus sulfuriphilus</name>
    <dbReference type="NCBI Taxonomy" id="1851148"/>
    <lineage>
        <taxon>Bacteria</taxon>
        <taxon>Pseudomonadati</taxon>
        <taxon>Planctomycetota</taxon>
        <taxon>Phycisphaerae</taxon>
        <taxon>Sedimentisphaerales</taxon>
        <taxon>Sedimentisphaeraceae</taxon>
        <taxon>Limihaloglobus</taxon>
    </lineage>
</organism>
<feature type="chain" id="PRO_5010202738" description="LamG-like jellyroll fold domain-containing protein" evidence="1">
    <location>
        <begin position="19"/>
        <end position="690"/>
    </location>
</feature>
<evidence type="ECO:0008006" key="4">
    <source>
        <dbReference type="Google" id="ProtNLM"/>
    </source>
</evidence>
<keyword evidence="3" id="KW-1185">Reference proteome</keyword>
<accession>A0A1Q2MC58</accession>
<name>A0A1Q2MC58_9BACT</name>
<dbReference type="KEGG" id="pbas:SMSP2_00191"/>
<dbReference type="Pfam" id="PF13385">
    <property type="entry name" value="Laminin_G_3"/>
    <property type="match status" value="2"/>
</dbReference>
<sequence length="690" mass="75703" precursor="true">MFKNSLVCILLISFVTIAGTEAANKVLEWKFDGNLNDTGPNGIHANDYQGIGYDTGVDGQALVSDGSTCAYKTGINTALLPFGAADTWSVNVWVYSDTLPADWNVVYALGQKPFGTTGGTSRSLYSAGEFSRIVFTDGDGNFLSTPDYWEPGKWQMMTTTYDGTDVRVYKNGTLLSKKAFTFTDAPGEIRIPSNPGWSTFFAGKFDEFTIWDDALTEAEIENLIIPEFIPEPEVYARYIMDDLGSDATIPDHSGNGFDAYFDHWVGSPYDFLVDGALKFVGEQKVDLPVSVSNGPEYSVCFWLNAGWQAYTTAFYQEKGSDGSEFIIRGDVVDNQGVFKIYSKDRYWDMVYYLMTSASGVLNFEWHHIAVTANSSGVKFYVDGELADQAASQRGDNKTPIESSYIGYQNNGTYLGKESEPAYIDNFQLWTTALSPAEIQLIAAAANYNGDVAIDARDFRVLAADWLTDNRQAAGETEMNIDDFESGIGPAWSVGEPSEDYNGTGTIALTDNAYEGSAALRWSYELPEPPTIENNNYTTILYDIGSETDLSGYDTLSMQVYRHAGNTAESLFYIKFRNAAGTVKAEAWHQSGGAVVSPADTWDEWVIDLDQLKGYQGEGTVDSSVLTDIRVVGIGCGSWDRSDARTGIIDFDAIKLAETAECTAEIKTDLNSDCVIDLLDFAIMGADWTGN</sequence>